<sequence>MEGEADRGEWLVAVASTASSPSTAVSSKHGGGGYRIVGGPNGNAVAPATKSTIVETTVKRLLRNRKEVQVRQMRREVAQLLEANQDMTARIRVEHVIREEKFMQAYDLIEVYCELIVARLSIIDSQNLFVSNASADVRSEYKRALSGSSLFGMFALKTGTGKANTIEGEMRQKVSELLQDTVGVIPRAVHHIFEILAARKADYSIEGNSQSGFQIVGFEVVPCSVRHDPESMSKLKMYDKICVWCWHHIIDMAEKEETKGRCPACRTRYDKDMIVKMAATCDRYLSAGSTLVSMGKF</sequence>
<reference evidence="3" key="1">
    <citation type="journal article" date="2018" name="Nat. Genet.">
        <title>Extensive intraspecific gene order and gene structural variations between Mo17 and other maize genomes.</title>
        <authorList>
            <person name="Sun S."/>
            <person name="Zhou Y."/>
            <person name="Chen J."/>
            <person name="Shi J."/>
            <person name="Zhao H."/>
            <person name="Zhao H."/>
            <person name="Song W."/>
            <person name="Zhang M."/>
            <person name="Cui Y."/>
            <person name="Dong X."/>
            <person name="Liu H."/>
            <person name="Ma X."/>
            <person name="Jiao Y."/>
            <person name="Wang B."/>
            <person name="Wei X."/>
            <person name="Stein J.C."/>
            <person name="Glaubitz J.C."/>
            <person name="Lu F."/>
            <person name="Yu G."/>
            <person name="Liang C."/>
            <person name="Fengler K."/>
            <person name="Li B."/>
            <person name="Rafalski A."/>
            <person name="Schnable P.S."/>
            <person name="Ware D.H."/>
            <person name="Buckler E.S."/>
            <person name="Lai J."/>
        </authorList>
    </citation>
    <scope>NUCLEOTIDE SEQUENCE [LARGE SCALE GENOMIC DNA]</scope>
    <source>
        <tissue evidence="3">Seedling</tissue>
    </source>
</reference>
<dbReference type="Pfam" id="PF03398">
    <property type="entry name" value="Ist1"/>
    <property type="match status" value="1"/>
</dbReference>
<dbReference type="Proteomes" id="UP000251960">
    <property type="component" value="Chromosome 1"/>
</dbReference>
<comment type="caution">
    <text evidence="3">The sequence shown here is derived from an EMBL/GenBank/DDBJ whole genome shotgun (WGS) entry which is preliminary data.</text>
</comment>
<name>A0A317YJ15_MAIZE</name>
<dbReference type="PANTHER" id="PTHR12161">
    <property type="entry name" value="IST1 FAMILY MEMBER"/>
    <property type="match status" value="1"/>
</dbReference>
<evidence type="ECO:0000313" key="3">
    <source>
        <dbReference type="EMBL" id="PWZ58086.1"/>
    </source>
</evidence>
<gene>
    <name evidence="3" type="primary">KIN5B_0</name>
    <name evidence="3" type="ORF">Zm00014a_036268</name>
</gene>
<organism evidence="3">
    <name type="scientific">Zea mays</name>
    <name type="common">Maize</name>
    <dbReference type="NCBI Taxonomy" id="4577"/>
    <lineage>
        <taxon>Eukaryota</taxon>
        <taxon>Viridiplantae</taxon>
        <taxon>Streptophyta</taxon>
        <taxon>Embryophyta</taxon>
        <taxon>Tracheophyta</taxon>
        <taxon>Spermatophyta</taxon>
        <taxon>Magnoliopsida</taxon>
        <taxon>Liliopsida</taxon>
        <taxon>Poales</taxon>
        <taxon>Poaceae</taxon>
        <taxon>PACMAD clade</taxon>
        <taxon>Panicoideae</taxon>
        <taxon>Andropogonodae</taxon>
        <taxon>Andropogoneae</taxon>
        <taxon>Tripsacinae</taxon>
        <taxon>Zea</taxon>
    </lineage>
</organism>
<keyword evidence="2" id="KW-0175">Coiled coil</keyword>
<dbReference type="InterPro" id="IPR013083">
    <property type="entry name" value="Znf_RING/FYVE/PHD"/>
</dbReference>
<accession>A0A317YJ15</accession>
<dbReference type="FunFam" id="1.20.1260.60:FF:000007">
    <property type="entry name" value="Regulator of Vps4 activity in the MVB pathway protein"/>
    <property type="match status" value="1"/>
</dbReference>
<comment type="similarity">
    <text evidence="1">Belongs to the IST1 family.</text>
</comment>
<feature type="coiled-coil region" evidence="2">
    <location>
        <begin position="63"/>
        <end position="90"/>
    </location>
</feature>
<evidence type="ECO:0000256" key="1">
    <source>
        <dbReference type="ARBA" id="ARBA00005536"/>
    </source>
</evidence>
<dbReference type="Gene3D" id="3.30.40.10">
    <property type="entry name" value="Zinc/RING finger domain, C3HC4 (zinc finger)"/>
    <property type="match status" value="1"/>
</dbReference>
<dbReference type="InterPro" id="IPR042277">
    <property type="entry name" value="IST1-like"/>
</dbReference>
<protein>
    <submittedName>
        <fullName evidence="3">Kinesin-like protein KIN-5B</fullName>
    </submittedName>
</protein>
<dbReference type="EMBL" id="NCVQ01000001">
    <property type="protein sequence ID" value="PWZ58086.1"/>
    <property type="molecule type" value="Genomic_DNA"/>
</dbReference>
<evidence type="ECO:0000256" key="2">
    <source>
        <dbReference type="SAM" id="Coils"/>
    </source>
</evidence>
<dbReference type="PANTHER" id="PTHR12161:SF13">
    <property type="entry name" value="REGULATOR OF VPS4 ACTIVITY IN THE MVB PATHWAY PROTEIN"/>
    <property type="match status" value="1"/>
</dbReference>
<dbReference type="Pfam" id="PF14570">
    <property type="entry name" value="zf-RING_4"/>
    <property type="match status" value="1"/>
</dbReference>
<dbReference type="AlphaFoldDB" id="A0A317YJ15"/>
<dbReference type="InterPro" id="IPR005061">
    <property type="entry name" value="Ist1"/>
</dbReference>
<proteinExistence type="inferred from homology"/>
<dbReference type="Gene3D" id="1.20.1260.60">
    <property type="entry name" value="Vacuolar protein sorting-associated protein Ist1"/>
    <property type="match status" value="1"/>
</dbReference>
<dbReference type="GO" id="GO:0015031">
    <property type="term" value="P:protein transport"/>
    <property type="evidence" value="ECO:0007669"/>
    <property type="project" value="InterPro"/>
</dbReference>